<evidence type="ECO:0000259" key="2">
    <source>
        <dbReference type="SMART" id="SM00858"/>
    </source>
</evidence>
<keyword evidence="3" id="KW-0378">Hydrolase</keyword>
<organism evidence="3 4">
    <name type="scientific">Nitratireductor kimnyeongensis</name>
    <dbReference type="NCBI Taxonomy" id="430679"/>
    <lineage>
        <taxon>Bacteria</taxon>
        <taxon>Pseudomonadati</taxon>
        <taxon>Pseudomonadota</taxon>
        <taxon>Alphaproteobacteria</taxon>
        <taxon>Hyphomicrobiales</taxon>
        <taxon>Phyllobacteriaceae</taxon>
        <taxon>Nitratireductor</taxon>
    </lineage>
</organism>
<keyword evidence="4" id="KW-1185">Reference proteome</keyword>
<dbReference type="InterPro" id="IPR044144">
    <property type="entry name" value="SAF_UxaA/GarD"/>
</dbReference>
<dbReference type="EMBL" id="JBHSNB010000001">
    <property type="protein sequence ID" value="MFC5585037.1"/>
    <property type="molecule type" value="Genomic_DNA"/>
</dbReference>
<proteinExistence type="predicted"/>
<dbReference type="RefSeq" id="WP_223019218.1">
    <property type="nucleotide sequence ID" value="NZ_CP078143.1"/>
</dbReference>
<evidence type="ECO:0000313" key="3">
    <source>
        <dbReference type="EMBL" id="MFC5585037.1"/>
    </source>
</evidence>
<reference evidence="4" key="1">
    <citation type="journal article" date="2019" name="Int. J. Syst. Evol. Microbiol.">
        <title>The Global Catalogue of Microorganisms (GCM) 10K type strain sequencing project: providing services to taxonomists for standard genome sequencing and annotation.</title>
        <authorList>
            <consortium name="The Broad Institute Genomics Platform"/>
            <consortium name="The Broad Institute Genome Sequencing Center for Infectious Disease"/>
            <person name="Wu L."/>
            <person name="Ma J."/>
        </authorList>
    </citation>
    <scope>NUCLEOTIDE SEQUENCE [LARGE SCALE GENOMIC DNA]</scope>
    <source>
        <strain evidence="4">JCM 3366</strain>
    </source>
</reference>
<dbReference type="Gene3D" id="2.30.130.110">
    <property type="match status" value="1"/>
</dbReference>
<feature type="domain" description="SAF" evidence="2">
    <location>
        <begin position="12"/>
        <end position="83"/>
    </location>
</feature>
<dbReference type="CDD" id="cd11613">
    <property type="entry name" value="SAF_AH_GD"/>
    <property type="match status" value="1"/>
</dbReference>
<name>A0ABW0T7G6_9HYPH</name>
<comment type="caution">
    <text evidence="3">The sequence shown here is derived from an EMBL/GenBank/DDBJ whole genome shotgun (WGS) entry which is preliminary data.</text>
</comment>
<dbReference type="InterPro" id="IPR013974">
    <property type="entry name" value="SAF"/>
</dbReference>
<dbReference type="GO" id="GO:0016787">
    <property type="term" value="F:hydrolase activity"/>
    <property type="evidence" value="ECO:0007669"/>
    <property type="project" value="UniProtKB-KW"/>
</dbReference>
<keyword evidence="1" id="KW-0456">Lyase</keyword>
<protein>
    <submittedName>
        <fullName evidence="3">UxaA family hydrolase</fullName>
    </submittedName>
</protein>
<evidence type="ECO:0000313" key="4">
    <source>
        <dbReference type="Proteomes" id="UP001596107"/>
    </source>
</evidence>
<dbReference type="Pfam" id="PF08666">
    <property type="entry name" value="SAF"/>
    <property type="match status" value="1"/>
</dbReference>
<dbReference type="Proteomes" id="UP001596107">
    <property type="component" value="Unassembled WGS sequence"/>
</dbReference>
<sequence>MTVTAQSVSPGDRVAYLLADVSAGGVVKAATGLLTARENIPAFHKIALQDIAAGESLHRGGWLIGRVTADIPAGAHVHVHNLVSAYSTSKETK</sequence>
<accession>A0ABW0T7G6</accession>
<gene>
    <name evidence="3" type="ORF">ACFPOD_07940</name>
</gene>
<evidence type="ECO:0000256" key="1">
    <source>
        <dbReference type="ARBA" id="ARBA00023239"/>
    </source>
</evidence>
<dbReference type="SMART" id="SM00858">
    <property type="entry name" value="SAF"/>
    <property type="match status" value="1"/>
</dbReference>